<dbReference type="PANTHER" id="PTHR37422">
    <property type="entry name" value="TEICHURONIC ACID BIOSYNTHESIS PROTEIN TUAE"/>
    <property type="match status" value="1"/>
</dbReference>
<feature type="transmembrane region" description="Helical" evidence="5">
    <location>
        <begin position="234"/>
        <end position="264"/>
    </location>
</feature>
<dbReference type="RefSeq" id="WP_078502022.1">
    <property type="nucleotide sequence ID" value="NZ_MSZX01000012.1"/>
</dbReference>
<feature type="transmembrane region" description="Helical" evidence="5">
    <location>
        <begin position="28"/>
        <end position="47"/>
    </location>
</feature>
<evidence type="ECO:0000259" key="6">
    <source>
        <dbReference type="Pfam" id="PF04932"/>
    </source>
</evidence>
<evidence type="ECO:0000313" key="7">
    <source>
        <dbReference type="EMBL" id="OPA74105.1"/>
    </source>
</evidence>
<dbReference type="GO" id="GO:0016020">
    <property type="term" value="C:membrane"/>
    <property type="evidence" value="ECO:0007669"/>
    <property type="project" value="UniProtKB-SubCell"/>
</dbReference>
<evidence type="ECO:0000256" key="1">
    <source>
        <dbReference type="ARBA" id="ARBA00004141"/>
    </source>
</evidence>
<organism evidence="7 8">
    <name type="scientific">Paenibacillus selenitireducens</name>
    <dbReference type="NCBI Taxonomy" id="1324314"/>
    <lineage>
        <taxon>Bacteria</taxon>
        <taxon>Bacillati</taxon>
        <taxon>Bacillota</taxon>
        <taxon>Bacilli</taxon>
        <taxon>Bacillales</taxon>
        <taxon>Paenibacillaceae</taxon>
        <taxon>Paenibacillus</taxon>
    </lineage>
</organism>
<feature type="transmembrane region" description="Helical" evidence="5">
    <location>
        <begin position="364"/>
        <end position="383"/>
    </location>
</feature>
<keyword evidence="8" id="KW-1185">Reference proteome</keyword>
<comment type="caution">
    <text evidence="7">The sequence shown here is derived from an EMBL/GenBank/DDBJ whole genome shotgun (WGS) entry which is preliminary data.</text>
</comment>
<dbReference type="Proteomes" id="UP000190188">
    <property type="component" value="Unassembled WGS sequence"/>
</dbReference>
<dbReference type="Pfam" id="PF04932">
    <property type="entry name" value="Wzy_C"/>
    <property type="match status" value="1"/>
</dbReference>
<gene>
    <name evidence="7" type="ORF">BVG16_25485</name>
</gene>
<keyword evidence="4 5" id="KW-0472">Membrane</keyword>
<dbReference type="InterPro" id="IPR007016">
    <property type="entry name" value="O-antigen_ligase-rel_domated"/>
</dbReference>
<evidence type="ECO:0000256" key="4">
    <source>
        <dbReference type="ARBA" id="ARBA00023136"/>
    </source>
</evidence>
<evidence type="ECO:0000256" key="5">
    <source>
        <dbReference type="SAM" id="Phobius"/>
    </source>
</evidence>
<feature type="transmembrane region" description="Helical" evidence="5">
    <location>
        <begin position="126"/>
        <end position="145"/>
    </location>
</feature>
<evidence type="ECO:0000256" key="2">
    <source>
        <dbReference type="ARBA" id="ARBA00022692"/>
    </source>
</evidence>
<name>A0A1T2X2Q7_9BACL</name>
<feature type="transmembrane region" description="Helical" evidence="5">
    <location>
        <begin position="94"/>
        <end position="114"/>
    </location>
</feature>
<evidence type="ECO:0000256" key="3">
    <source>
        <dbReference type="ARBA" id="ARBA00022989"/>
    </source>
</evidence>
<feature type="transmembrane region" description="Helical" evidence="5">
    <location>
        <begin position="54"/>
        <end position="74"/>
    </location>
</feature>
<evidence type="ECO:0000313" key="8">
    <source>
        <dbReference type="Proteomes" id="UP000190188"/>
    </source>
</evidence>
<dbReference type="EMBL" id="MSZX01000012">
    <property type="protein sequence ID" value="OPA74105.1"/>
    <property type="molecule type" value="Genomic_DNA"/>
</dbReference>
<keyword evidence="2 5" id="KW-0812">Transmembrane</keyword>
<sequence length="449" mass="51734">MYLIILILCVPVLLAGFLFIVNGFKGNYVHYAILGFLILSIISGIRFNIGYQNIYVDLPVVVLFIINFSLITHLMLKNKMAVISVDQAFKNKLLLLLLLLAGIILILFLQGYVLNIYDTSLYTYHLNVFINVALLAVMFYCLSFMNFNATTFFMIISVYALANSLLGVMQYIFNKSFLPFSAQDTIDYYEGVTITKRVFGFVGASNGAGNLGAILFSVLLYYHLKRRSYVSLFILLSNVIFVILTFTRIGYMSIIAQLLVYILFSKIQDYNHWIKRILVGICSVFAVLIAYRLFYHDIYQVLVVSRGDTESHRFTQFNTAFELFKEHIWFGIGAGQYIPFMQSNFGVNDIALHSQFMNIMVEQGLISILFFIVIYISLFVWCLKIYKEERWLPISLAIGNLIVVNFNPNQYYSICIYTFFILIYGLVFLKRTHGYTDMLSTRGRNVELK</sequence>
<feature type="transmembrane region" description="Helical" evidence="5">
    <location>
        <begin position="276"/>
        <end position="295"/>
    </location>
</feature>
<protein>
    <recommendedName>
        <fullName evidence="6">O-antigen ligase-related domain-containing protein</fullName>
    </recommendedName>
</protein>
<proteinExistence type="predicted"/>
<feature type="transmembrane region" description="Helical" evidence="5">
    <location>
        <begin position="411"/>
        <end position="429"/>
    </location>
</feature>
<keyword evidence="3 5" id="KW-1133">Transmembrane helix</keyword>
<comment type="subcellular location">
    <subcellularLocation>
        <location evidence="1">Membrane</location>
        <topology evidence="1">Multi-pass membrane protein</topology>
    </subcellularLocation>
</comment>
<feature type="transmembrane region" description="Helical" evidence="5">
    <location>
        <begin position="198"/>
        <end position="222"/>
    </location>
</feature>
<feature type="transmembrane region" description="Helical" evidence="5">
    <location>
        <begin position="151"/>
        <end position="173"/>
    </location>
</feature>
<dbReference type="InterPro" id="IPR051533">
    <property type="entry name" value="WaaL-like"/>
</dbReference>
<dbReference type="STRING" id="1324314.BVG16_25485"/>
<dbReference type="AlphaFoldDB" id="A0A1T2X2Q7"/>
<feature type="domain" description="O-antigen ligase-related" evidence="6">
    <location>
        <begin position="235"/>
        <end position="372"/>
    </location>
</feature>
<accession>A0A1T2X2Q7</accession>
<dbReference type="PANTHER" id="PTHR37422:SF13">
    <property type="entry name" value="LIPOPOLYSACCHARIDE BIOSYNTHESIS PROTEIN PA4999-RELATED"/>
    <property type="match status" value="1"/>
</dbReference>
<dbReference type="OrthoDB" id="2580765at2"/>
<reference evidence="7 8" key="1">
    <citation type="submission" date="2017-01" db="EMBL/GenBank/DDBJ databases">
        <title>Genome analysis of Paenibacillus selenitrireducens ES3-24.</title>
        <authorList>
            <person name="Xu D."/>
            <person name="Yao R."/>
            <person name="Zheng S."/>
        </authorList>
    </citation>
    <scope>NUCLEOTIDE SEQUENCE [LARGE SCALE GENOMIC DNA]</scope>
    <source>
        <strain evidence="7 8">ES3-24</strain>
    </source>
</reference>